<dbReference type="EMBL" id="MU001637">
    <property type="protein sequence ID" value="KAF2481669.1"/>
    <property type="molecule type" value="Genomic_DNA"/>
</dbReference>
<keyword evidence="2" id="KW-0539">Nucleus</keyword>
<proteinExistence type="predicted"/>
<organism evidence="5 6">
    <name type="scientific">Neohortaea acidophila</name>
    <dbReference type="NCBI Taxonomy" id="245834"/>
    <lineage>
        <taxon>Eukaryota</taxon>
        <taxon>Fungi</taxon>
        <taxon>Dikarya</taxon>
        <taxon>Ascomycota</taxon>
        <taxon>Pezizomycotina</taxon>
        <taxon>Dothideomycetes</taxon>
        <taxon>Dothideomycetidae</taxon>
        <taxon>Mycosphaerellales</taxon>
        <taxon>Teratosphaeriaceae</taxon>
        <taxon>Neohortaea</taxon>
    </lineage>
</organism>
<feature type="compositionally biased region" description="Low complexity" evidence="3">
    <location>
        <begin position="151"/>
        <end position="162"/>
    </location>
</feature>
<dbReference type="OrthoDB" id="10070927at2759"/>
<dbReference type="AlphaFoldDB" id="A0A6A6PNL9"/>
<name>A0A6A6PNL9_9PEZI</name>
<sequence>MSISDPPSSMTPLAPSVEKAYYRKCIQLKRRLNEVEAANDEAKIRRSRLDRGVMKMRLERAFLLDELRKRMEYNVDASEGSAEEGMTTPPPDRPHRDKRRRPDTAPTAPSNLATSPDPQPTTQGRRILPQTDPDDHRPPPAYPLPESAHQPRPTSSQRSRPSPGSPGRPPSGLPSTTDRRASAMDLDGVDERERDAPFSREAGATGEALSTGPAVREDANGERRLVSPSVGRESSGGAGFTTVNDA</sequence>
<evidence type="ECO:0000259" key="4">
    <source>
        <dbReference type="Pfam" id="PF24245"/>
    </source>
</evidence>
<reference evidence="5" key="1">
    <citation type="journal article" date="2020" name="Stud. Mycol.">
        <title>101 Dothideomycetes genomes: a test case for predicting lifestyles and emergence of pathogens.</title>
        <authorList>
            <person name="Haridas S."/>
            <person name="Albert R."/>
            <person name="Binder M."/>
            <person name="Bloem J."/>
            <person name="Labutti K."/>
            <person name="Salamov A."/>
            <person name="Andreopoulos B."/>
            <person name="Baker S."/>
            <person name="Barry K."/>
            <person name="Bills G."/>
            <person name="Bluhm B."/>
            <person name="Cannon C."/>
            <person name="Castanera R."/>
            <person name="Culley D."/>
            <person name="Daum C."/>
            <person name="Ezra D."/>
            <person name="Gonzalez J."/>
            <person name="Henrissat B."/>
            <person name="Kuo A."/>
            <person name="Liang C."/>
            <person name="Lipzen A."/>
            <person name="Lutzoni F."/>
            <person name="Magnuson J."/>
            <person name="Mondo S."/>
            <person name="Nolan M."/>
            <person name="Ohm R."/>
            <person name="Pangilinan J."/>
            <person name="Park H.-J."/>
            <person name="Ramirez L."/>
            <person name="Alfaro M."/>
            <person name="Sun H."/>
            <person name="Tritt A."/>
            <person name="Yoshinaga Y."/>
            <person name="Zwiers L.-H."/>
            <person name="Turgeon B."/>
            <person name="Goodwin S."/>
            <person name="Spatafora J."/>
            <person name="Crous P."/>
            <person name="Grigoriev I."/>
        </authorList>
    </citation>
    <scope>NUCLEOTIDE SEQUENCE</scope>
    <source>
        <strain evidence="5">CBS 113389</strain>
    </source>
</reference>
<dbReference type="GeneID" id="54474912"/>
<accession>A0A6A6PNL9</accession>
<keyword evidence="6" id="KW-1185">Reference proteome</keyword>
<dbReference type="Pfam" id="PF24245">
    <property type="entry name" value="INO80F"/>
    <property type="match status" value="1"/>
</dbReference>
<dbReference type="RefSeq" id="XP_033588239.1">
    <property type="nucleotide sequence ID" value="XM_033733910.1"/>
</dbReference>
<evidence type="ECO:0000313" key="6">
    <source>
        <dbReference type="Proteomes" id="UP000799767"/>
    </source>
</evidence>
<dbReference type="GO" id="GO:0005634">
    <property type="term" value="C:nucleus"/>
    <property type="evidence" value="ECO:0007669"/>
    <property type="project" value="UniProtKB-SubCell"/>
</dbReference>
<feature type="compositionally biased region" description="Polar residues" evidence="3">
    <location>
        <begin position="107"/>
        <end position="124"/>
    </location>
</feature>
<dbReference type="Proteomes" id="UP000799767">
    <property type="component" value="Unassembled WGS sequence"/>
</dbReference>
<feature type="compositionally biased region" description="Basic and acidic residues" evidence="3">
    <location>
        <begin position="92"/>
        <end position="103"/>
    </location>
</feature>
<feature type="compositionally biased region" description="Basic and acidic residues" evidence="3">
    <location>
        <begin position="215"/>
        <end position="225"/>
    </location>
</feature>
<feature type="compositionally biased region" description="Basic and acidic residues" evidence="3">
    <location>
        <begin position="189"/>
        <end position="198"/>
    </location>
</feature>
<feature type="domain" description="INO80 complex subunit F" evidence="4">
    <location>
        <begin position="21"/>
        <end position="67"/>
    </location>
</feature>
<evidence type="ECO:0000256" key="2">
    <source>
        <dbReference type="ARBA" id="ARBA00023242"/>
    </source>
</evidence>
<evidence type="ECO:0000256" key="3">
    <source>
        <dbReference type="SAM" id="MobiDB-lite"/>
    </source>
</evidence>
<feature type="region of interest" description="Disordered" evidence="3">
    <location>
        <begin position="75"/>
        <end position="246"/>
    </location>
</feature>
<protein>
    <recommendedName>
        <fullName evidence="4">INO80 complex subunit F domain-containing protein</fullName>
    </recommendedName>
</protein>
<comment type="subcellular location">
    <subcellularLocation>
        <location evidence="1">Nucleus</location>
    </subcellularLocation>
</comment>
<evidence type="ECO:0000256" key="1">
    <source>
        <dbReference type="ARBA" id="ARBA00004123"/>
    </source>
</evidence>
<dbReference type="InterPro" id="IPR056513">
    <property type="entry name" value="INO80F"/>
</dbReference>
<gene>
    <name evidence="5" type="ORF">BDY17DRAFT_299437</name>
</gene>
<evidence type="ECO:0000313" key="5">
    <source>
        <dbReference type="EMBL" id="KAF2481669.1"/>
    </source>
</evidence>
<feature type="compositionally biased region" description="Pro residues" evidence="3">
    <location>
        <begin position="163"/>
        <end position="172"/>
    </location>
</feature>